<dbReference type="PANTHER" id="PTHR43133:SF46">
    <property type="entry name" value="RNA POLYMERASE SIGMA-70 FACTOR ECF SUBFAMILY"/>
    <property type="match status" value="1"/>
</dbReference>
<dbReference type="InterPro" id="IPR039425">
    <property type="entry name" value="RNA_pol_sigma-70-like"/>
</dbReference>
<dbReference type="Pfam" id="PF08281">
    <property type="entry name" value="Sigma70_r4_2"/>
    <property type="match status" value="1"/>
</dbReference>
<dbReference type="InterPro" id="IPR000792">
    <property type="entry name" value="Tscrpt_reg_LuxR_C"/>
</dbReference>
<evidence type="ECO:0000256" key="4">
    <source>
        <dbReference type="ARBA" id="ARBA00023163"/>
    </source>
</evidence>
<dbReference type="PRINTS" id="PR00038">
    <property type="entry name" value="HTHLUXR"/>
</dbReference>
<dbReference type="CDD" id="cd06171">
    <property type="entry name" value="Sigma70_r4"/>
    <property type="match status" value="1"/>
</dbReference>
<sequence>MSAIADIQAGDPFVFEQVYEEYYLKLYHFVLGKTRSEWLAEEVTQTTFVKLWENRQRLNPEIALSLQVFRIARTTMIDYIRKQNHLSFALTQLKSKPEAAANELDAKIDYNETNRKLAKALTELPEMRRKVFELSRLEGMSYKDIAEQLSISVKTVEKHISKALQQLRPLLYGILLIGWILRNFIKNI</sequence>
<dbReference type="NCBIfam" id="TIGR02937">
    <property type="entry name" value="sigma70-ECF"/>
    <property type="match status" value="1"/>
</dbReference>
<feature type="domain" description="HTH luxR-type" evidence="5">
    <location>
        <begin position="121"/>
        <end position="175"/>
    </location>
</feature>
<dbReference type="NCBIfam" id="TIGR02985">
    <property type="entry name" value="Sig70_bacteroi1"/>
    <property type="match status" value="1"/>
</dbReference>
<evidence type="ECO:0000313" key="7">
    <source>
        <dbReference type="Proteomes" id="UP001325680"/>
    </source>
</evidence>
<organism evidence="6 7">
    <name type="scientific">Niabella yanshanensis</name>
    <dbReference type="NCBI Taxonomy" id="577386"/>
    <lineage>
        <taxon>Bacteria</taxon>
        <taxon>Pseudomonadati</taxon>
        <taxon>Bacteroidota</taxon>
        <taxon>Chitinophagia</taxon>
        <taxon>Chitinophagales</taxon>
        <taxon>Chitinophagaceae</taxon>
        <taxon>Niabella</taxon>
    </lineage>
</organism>
<keyword evidence="7" id="KW-1185">Reference proteome</keyword>
<dbReference type="InterPro" id="IPR013324">
    <property type="entry name" value="RNA_pol_sigma_r3/r4-like"/>
</dbReference>
<keyword evidence="2" id="KW-0805">Transcription regulation</keyword>
<dbReference type="InterPro" id="IPR014284">
    <property type="entry name" value="RNA_pol_sigma-70_dom"/>
</dbReference>
<reference evidence="6 7" key="1">
    <citation type="submission" date="2023-12" db="EMBL/GenBank/DDBJ databases">
        <title>Genome sequencing and assembly of bacterial species from a model synthetic community.</title>
        <authorList>
            <person name="Hogle S.L."/>
        </authorList>
    </citation>
    <scope>NUCLEOTIDE SEQUENCE [LARGE SCALE GENOMIC DNA]</scope>
    <source>
        <strain evidence="6 7">HAMBI_3031</strain>
    </source>
</reference>
<dbReference type="Pfam" id="PF04542">
    <property type="entry name" value="Sigma70_r2"/>
    <property type="match status" value="1"/>
</dbReference>
<evidence type="ECO:0000259" key="5">
    <source>
        <dbReference type="SMART" id="SM00421"/>
    </source>
</evidence>
<accession>A0ABZ0W0N3</accession>
<comment type="similarity">
    <text evidence="1">Belongs to the sigma-70 factor family. ECF subfamily.</text>
</comment>
<dbReference type="InterPro" id="IPR013249">
    <property type="entry name" value="RNA_pol_sigma70_r4_t2"/>
</dbReference>
<protein>
    <submittedName>
        <fullName evidence="6">RNA polymerase sigma-70 factor</fullName>
    </submittedName>
</protein>
<gene>
    <name evidence="6" type="ORF">U0035_11505</name>
</gene>
<dbReference type="EMBL" id="CP139960">
    <property type="protein sequence ID" value="WQD36289.1"/>
    <property type="molecule type" value="Genomic_DNA"/>
</dbReference>
<dbReference type="InterPro" id="IPR014327">
    <property type="entry name" value="RNA_pol_sigma70_bacteroid"/>
</dbReference>
<dbReference type="Gene3D" id="1.10.10.10">
    <property type="entry name" value="Winged helix-like DNA-binding domain superfamily/Winged helix DNA-binding domain"/>
    <property type="match status" value="1"/>
</dbReference>
<name>A0ABZ0W0N3_9BACT</name>
<dbReference type="InterPro" id="IPR036388">
    <property type="entry name" value="WH-like_DNA-bd_sf"/>
</dbReference>
<dbReference type="SUPFAM" id="SSF88946">
    <property type="entry name" value="Sigma2 domain of RNA polymerase sigma factors"/>
    <property type="match status" value="1"/>
</dbReference>
<keyword evidence="4" id="KW-0804">Transcription</keyword>
<proteinExistence type="inferred from homology"/>
<dbReference type="PANTHER" id="PTHR43133">
    <property type="entry name" value="RNA POLYMERASE ECF-TYPE SIGMA FACTO"/>
    <property type="match status" value="1"/>
</dbReference>
<dbReference type="RefSeq" id="WP_114789944.1">
    <property type="nucleotide sequence ID" value="NZ_CP139960.1"/>
</dbReference>
<dbReference type="InterPro" id="IPR007627">
    <property type="entry name" value="RNA_pol_sigma70_r2"/>
</dbReference>
<evidence type="ECO:0000256" key="1">
    <source>
        <dbReference type="ARBA" id="ARBA00010641"/>
    </source>
</evidence>
<dbReference type="SMART" id="SM00421">
    <property type="entry name" value="HTH_LUXR"/>
    <property type="match status" value="1"/>
</dbReference>
<dbReference type="Proteomes" id="UP001325680">
    <property type="component" value="Chromosome"/>
</dbReference>
<keyword evidence="3" id="KW-0731">Sigma factor</keyword>
<evidence type="ECO:0000256" key="3">
    <source>
        <dbReference type="ARBA" id="ARBA00023082"/>
    </source>
</evidence>
<evidence type="ECO:0000313" key="6">
    <source>
        <dbReference type="EMBL" id="WQD36289.1"/>
    </source>
</evidence>
<dbReference type="InterPro" id="IPR013325">
    <property type="entry name" value="RNA_pol_sigma_r2"/>
</dbReference>
<dbReference type="SUPFAM" id="SSF88659">
    <property type="entry name" value="Sigma3 and sigma4 domains of RNA polymerase sigma factors"/>
    <property type="match status" value="1"/>
</dbReference>
<dbReference type="Gene3D" id="1.10.1740.10">
    <property type="match status" value="1"/>
</dbReference>
<evidence type="ECO:0000256" key="2">
    <source>
        <dbReference type="ARBA" id="ARBA00023015"/>
    </source>
</evidence>